<proteinExistence type="predicted"/>
<dbReference type="AlphaFoldDB" id="A0A3M7R9B2"/>
<evidence type="ECO:0000313" key="2">
    <source>
        <dbReference type="Proteomes" id="UP000276133"/>
    </source>
</evidence>
<comment type="caution">
    <text evidence="1">The sequence shown here is derived from an EMBL/GenBank/DDBJ whole genome shotgun (WGS) entry which is preliminary data.</text>
</comment>
<keyword evidence="2" id="KW-1185">Reference proteome</keyword>
<reference evidence="1 2" key="1">
    <citation type="journal article" date="2018" name="Sci. Rep.">
        <title>Genomic signatures of local adaptation to the degree of environmental predictability in rotifers.</title>
        <authorList>
            <person name="Franch-Gras L."/>
            <person name="Hahn C."/>
            <person name="Garcia-Roger E.M."/>
            <person name="Carmona M.J."/>
            <person name="Serra M."/>
            <person name="Gomez A."/>
        </authorList>
    </citation>
    <scope>NUCLEOTIDE SEQUENCE [LARGE SCALE GENOMIC DNA]</scope>
    <source>
        <strain evidence="1">HYR1</strain>
    </source>
</reference>
<organism evidence="1 2">
    <name type="scientific">Brachionus plicatilis</name>
    <name type="common">Marine rotifer</name>
    <name type="synonym">Brachionus muelleri</name>
    <dbReference type="NCBI Taxonomy" id="10195"/>
    <lineage>
        <taxon>Eukaryota</taxon>
        <taxon>Metazoa</taxon>
        <taxon>Spiralia</taxon>
        <taxon>Gnathifera</taxon>
        <taxon>Rotifera</taxon>
        <taxon>Eurotatoria</taxon>
        <taxon>Monogononta</taxon>
        <taxon>Pseudotrocha</taxon>
        <taxon>Ploima</taxon>
        <taxon>Brachionidae</taxon>
        <taxon>Brachionus</taxon>
    </lineage>
</organism>
<protein>
    <submittedName>
        <fullName evidence="1">Uncharacterized protein</fullName>
    </submittedName>
</protein>
<evidence type="ECO:0000313" key="1">
    <source>
        <dbReference type="EMBL" id="RNA20116.1"/>
    </source>
</evidence>
<gene>
    <name evidence="1" type="ORF">BpHYR1_010131</name>
</gene>
<sequence length="73" mass="8305">MEDETSSQSSQNSSTRSLEWDFLTEFNDESDLDESLVTKHTLALAIKLKLILKGFIQEELFATRAKPGKKKTK</sequence>
<accession>A0A3M7R9B2</accession>
<name>A0A3M7R9B2_BRAPC</name>
<dbReference type="EMBL" id="REGN01003922">
    <property type="protein sequence ID" value="RNA20116.1"/>
    <property type="molecule type" value="Genomic_DNA"/>
</dbReference>
<dbReference type="Proteomes" id="UP000276133">
    <property type="component" value="Unassembled WGS sequence"/>
</dbReference>